<dbReference type="WBParaSite" id="nRc.2.0.1.t47529-RA">
    <property type="protein sequence ID" value="nRc.2.0.1.t47529-RA"/>
    <property type="gene ID" value="nRc.2.0.1.g47529"/>
</dbReference>
<dbReference type="Gene3D" id="2.40.50.140">
    <property type="entry name" value="Nucleic acid-binding proteins"/>
    <property type="match status" value="1"/>
</dbReference>
<dbReference type="AlphaFoldDB" id="A0A915L911"/>
<sequence>MTYESLGSGADTAIRKLFACELRYLNYNSAIGKWEIKVNGRDLPVNIVWLQGSFIVEFNQNQSDSSTNLRRFSDSTGFIDVLIPAMDEIVTDKIYQLLAQIENIKSGSVVLKSRKLATLSGSKDFLDDLWLAEVIEYHDFMLGDSAR</sequence>
<name>A0A915L911_ROMCU</name>
<reference evidence="2" key="1">
    <citation type="submission" date="2022-11" db="UniProtKB">
        <authorList>
            <consortium name="WormBaseParasite"/>
        </authorList>
    </citation>
    <scope>IDENTIFICATION</scope>
</reference>
<proteinExistence type="predicted"/>
<organism evidence="1 2">
    <name type="scientific">Romanomermis culicivorax</name>
    <name type="common">Nematode worm</name>
    <dbReference type="NCBI Taxonomy" id="13658"/>
    <lineage>
        <taxon>Eukaryota</taxon>
        <taxon>Metazoa</taxon>
        <taxon>Ecdysozoa</taxon>
        <taxon>Nematoda</taxon>
        <taxon>Enoplea</taxon>
        <taxon>Dorylaimia</taxon>
        <taxon>Mermithida</taxon>
        <taxon>Mermithoidea</taxon>
        <taxon>Mermithidae</taxon>
        <taxon>Romanomermis</taxon>
    </lineage>
</organism>
<dbReference type="InterPro" id="IPR032245">
    <property type="entry name" value="RMI2"/>
</dbReference>
<keyword evidence="1" id="KW-1185">Reference proteome</keyword>
<protein>
    <submittedName>
        <fullName evidence="2">Uncharacterized protein</fullName>
    </submittedName>
</protein>
<evidence type="ECO:0000313" key="2">
    <source>
        <dbReference type="WBParaSite" id="nRc.2.0.1.t47529-RA"/>
    </source>
</evidence>
<evidence type="ECO:0000313" key="1">
    <source>
        <dbReference type="Proteomes" id="UP000887565"/>
    </source>
</evidence>
<dbReference type="Proteomes" id="UP000887565">
    <property type="component" value="Unplaced"/>
</dbReference>
<dbReference type="InterPro" id="IPR012340">
    <property type="entry name" value="NA-bd_OB-fold"/>
</dbReference>
<accession>A0A915L911</accession>
<dbReference type="Pfam" id="PF16100">
    <property type="entry name" value="RMI2"/>
    <property type="match status" value="1"/>
</dbReference>